<comment type="caution">
    <text evidence="1">The sequence shown here is derived from an EMBL/GenBank/DDBJ whole genome shotgun (WGS) entry which is preliminary data.</text>
</comment>
<evidence type="ECO:0000313" key="2">
    <source>
        <dbReference type="Proteomes" id="UP000324222"/>
    </source>
</evidence>
<gene>
    <name evidence="1" type="ORF">E2C01_071977</name>
</gene>
<organism evidence="1 2">
    <name type="scientific">Portunus trituberculatus</name>
    <name type="common">Swimming crab</name>
    <name type="synonym">Neptunus trituberculatus</name>
    <dbReference type="NCBI Taxonomy" id="210409"/>
    <lineage>
        <taxon>Eukaryota</taxon>
        <taxon>Metazoa</taxon>
        <taxon>Ecdysozoa</taxon>
        <taxon>Arthropoda</taxon>
        <taxon>Crustacea</taxon>
        <taxon>Multicrustacea</taxon>
        <taxon>Malacostraca</taxon>
        <taxon>Eumalacostraca</taxon>
        <taxon>Eucarida</taxon>
        <taxon>Decapoda</taxon>
        <taxon>Pleocyemata</taxon>
        <taxon>Brachyura</taxon>
        <taxon>Eubrachyura</taxon>
        <taxon>Portunoidea</taxon>
        <taxon>Portunidae</taxon>
        <taxon>Portuninae</taxon>
        <taxon>Portunus</taxon>
    </lineage>
</organism>
<keyword evidence="2" id="KW-1185">Reference proteome</keyword>
<dbReference type="AlphaFoldDB" id="A0A5B7HYH0"/>
<reference evidence="1 2" key="1">
    <citation type="submission" date="2019-05" db="EMBL/GenBank/DDBJ databases">
        <title>Another draft genome of Portunus trituberculatus and its Hox gene families provides insights of decapod evolution.</title>
        <authorList>
            <person name="Jeong J.-H."/>
            <person name="Song I."/>
            <person name="Kim S."/>
            <person name="Choi T."/>
            <person name="Kim D."/>
            <person name="Ryu S."/>
            <person name="Kim W."/>
        </authorList>
    </citation>
    <scope>NUCLEOTIDE SEQUENCE [LARGE SCALE GENOMIC DNA]</scope>
    <source>
        <tissue evidence="1">Muscle</tissue>
    </source>
</reference>
<name>A0A5B7HYH0_PORTR</name>
<evidence type="ECO:0000313" key="1">
    <source>
        <dbReference type="EMBL" id="MPC77520.1"/>
    </source>
</evidence>
<proteinExistence type="predicted"/>
<sequence>MQDYIKIFLKSSFMGFHNNNKGTQRGALQHGSLQNSHPLERCWGIKLKSIWLKVQFPPAPRGRRFKEVLPTLCWLREEFISAPRPSDP</sequence>
<protein>
    <submittedName>
        <fullName evidence="1">Uncharacterized protein</fullName>
    </submittedName>
</protein>
<dbReference type="EMBL" id="VSRR010046041">
    <property type="protein sequence ID" value="MPC77520.1"/>
    <property type="molecule type" value="Genomic_DNA"/>
</dbReference>
<accession>A0A5B7HYH0</accession>
<dbReference type="Proteomes" id="UP000324222">
    <property type="component" value="Unassembled WGS sequence"/>
</dbReference>